<feature type="region of interest" description="Disordered" evidence="1">
    <location>
        <begin position="1"/>
        <end position="59"/>
    </location>
</feature>
<feature type="compositionally biased region" description="Pro residues" evidence="1">
    <location>
        <begin position="37"/>
        <end position="55"/>
    </location>
</feature>
<feature type="non-terminal residue" evidence="2">
    <location>
        <position position="67"/>
    </location>
</feature>
<organism evidence="2">
    <name type="scientific">Simian T-lymphotropic virus 1</name>
    <dbReference type="NCBI Taxonomy" id="33747"/>
    <lineage>
        <taxon>Viruses</taxon>
        <taxon>Riboviria</taxon>
        <taxon>Pararnavirae</taxon>
        <taxon>Artverviricota</taxon>
        <taxon>Revtraviricetes</taxon>
        <taxon>Ortervirales</taxon>
        <taxon>Retroviridae</taxon>
        <taxon>Orthoretrovirinae</taxon>
        <taxon>Deltaretrovirus</taxon>
        <taxon>Deltaretrovirus priTlym1</taxon>
        <taxon>Primate T-lymphotropic virus 1</taxon>
    </lineage>
</organism>
<name>I3IRQ6_9STL1</name>
<evidence type="ECO:0000256" key="1">
    <source>
        <dbReference type="SAM" id="MobiDB-lite"/>
    </source>
</evidence>
<proteinExistence type="predicted"/>
<feature type="non-terminal residue" evidence="2">
    <location>
        <position position="1"/>
    </location>
</feature>
<protein>
    <submittedName>
        <fullName evidence="2">Tax protein</fullName>
    </submittedName>
</protein>
<reference evidence="2" key="1">
    <citation type="submission" date="2011-09" db="EMBL/GenBank/DDBJ databases">
        <title>First evidence of multiple retroviral infections in Non-Human Primates Bushmeat from Gabon.</title>
        <authorList>
            <person name="Liegeois F."/>
            <person name="Boue V."/>
            <person name="Mouacha F."/>
            <person name="Butel C."/>
            <person name="Pourrut X."/>
            <person name="Leroy E."/>
            <person name="Peeters M."/>
            <person name="Rouet F."/>
        </authorList>
    </citation>
    <scope>NUCLEOTIDE SEQUENCE</scope>
    <source>
        <strain evidence="2">Cnic-OMGab70</strain>
    </source>
</reference>
<gene>
    <name evidence="2" type="primary">tax</name>
</gene>
<sequence>PYPADHSYNPQHSTLLPPGHAQILPLPKRIHGTHPWAAPPNPVFSRPRPPAPKPIHPLGKVRCLHVP</sequence>
<evidence type="ECO:0000313" key="2">
    <source>
        <dbReference type="EMBL" id="CCD33096.1"/>
    </source>
</evidence>
<dbReference type="EMBL" id="HE589471">
    <property type="protein sequence ID" value="CCD33096.1"/>
    <property type="molecule type" value="Genomic_RNA"/>
</dbReference>
<accession>I3IRQ6</accession>